<dbReference type="PANTHER" id="PTHR10695:SF46">
    <property type="entry name" value="BIFUNCTIONAL COENZYME A SYNTHASE-RELATED"/>
    <property type="match status" value="1"/>
</dbReference>
<dbReference type="RefSeq" id="WP_073877213.1">
    <property type="nucleotide sequence ID" value="NZ_MPNT01000017.1"/>
</dbReference>
<evidence type="ECO:0000256" key="5">
    <source>
        <dbReference type="ARBA" id="ARBA00022777"/>
    </source>
</evidence>
<dbReference type="OrthoDB" id="9812943at2"/>
<feature type="binding site" evidence="8">
    <location>
        <begin position="11"/>
        <end position="16"/>
    </location>
    <ligand>
        <name>ATP</name>
        <dbReference type="ChEBI" id="CHEBI:30616"/>
    </ligand>
</feature>
<name>A0A1Q4HRZ5_9MYCO</name>
<dbReference type="InterPro" id="IPR007344">
    <property type="entry name" value="GrpB/CoaE"/>
</dbReference>
<evidence type="ECO:0000313" key="10">
    <source>
        <dbReference type="EMBL" id="OJZ71698.1"/>
    </source>
</evidence>
<dbReference type="STRING" id="53378.BRW65_18480"/>
<dbReference type="HAMAP" id="MF_00376">
    <property type="entry name" value="Dephospho_CoA_kinase"/>
    <property type="match status" value="1"/>
</dbReference>
<dbReference type="AlphaFoldDB" id="A0A1Q4HRZ5"/>
<dbReference type="NCBIfam" id="TIGR00152">
    <property type="entry name" value="dephospho-CoA kinase"/>
    <property type="match status" value="1"/>
</dbReference>
<evidence type="ECO:0000256" key="9">
    <source>
        <dbReference type="NCBIfam" id="TIGR00152"/>
    </source>
</evidence>
<dbReference type="SUPFAM" id="SSF52540">
    <property type="entry name" value="P-loop containing nucleoside triphosphate hydrolases"/>
    <property type="match status" value="1"/>
</dbReference>
<dbReference type="SUPFAM" id="SSF81301">
    <property type="entry name" value="Nucleotidyltransferase"/>
    <property type="match status" value="1"/>
</dbReference>
<dbReference type="PANTHER" id="PTHR10695">
    <property type="entry name" value="DEPHOSPHO-COA KINASE-RELATED"/>
    <property type="match status" value="1"/>
</dbReference>
<dbReference type="Pfam" id="PF04229">
    <property type="entry name" value="GrpB"/>
    <property type="match status" value="1"/>
</dbReference>
<dbReference type="Gene3D" id="3.30.460.10">
    <property type="entry name" value="Beta Polymerase, domain 2"/>
    <property type="match status" value="1"/>
</dbReference>
<proteinExistence type="inferred from homology"/>
<dbReference type="InterPro" id="IPR001977">
    <property type="entry name" value="Depp_CoAkinase"/>
</dbReference>
<evidence type="ECO:0000256" key="4">
    <source>
        <dbReference type="ARBA" id="ARBA00022741"/>
    </source>
</evidence>
<dbReference type="GO" id="GO:0005524">
    <property type="term" value="F:ATP binding"/>
    <property type="evidence" value="ECO:0007669"/>
    <property type="project" value="UniProtKB-UniRule"/>
</dbReference>
<accession>A0A1Q4HRZ5</accession>
<dbReference type="EC" id="2.7.1.24" evidence="8 9"/>
<sequence>MLRIGLTGGIGAGKSALSATFAKCGAVVVDGDVIAREVVQPGTEGLAALVEAFGDDILLPDGSLDRPALAAKAFADDEARQKLNGIVHPLVGKRRAEIIASVPADSVVVEDIPLLVESGMAPLFPLVVIVYADVEVRLRRLVDQRGMPESDARARIAAQASDEQRRAVADIWVDNSGTPDDLVRRAHDVWNDRILPFAQNLSQRQAARAVVRLVPPDPSWPDQARRIVNRLKTASGHRAIRVDHIGSTAVPELPAKDVIDIQVTVESLDMADELAEPLLSVGYPRLEHITQDAAKNDARSTVPEFDHSDDAALWHKRIHASADPGRPTNVHIRVAGWPNQQFALLFVDWLNANADAREQYSRVKQEADASADGDIVRYITAKEPWFRDAYRQAWQWADATDWKP</sequence>
<evidence type="ECO:0000256" key="7">
    <source>
        <dbReference type="ARBA" id="ARBA00022993"/>
    </source>
</evidence>
<keyword evidence="11" id="KW-1185">Reference proteome</keyword>
<keyword evidence="3 8" id="KW-0963">Cytoplasm</keyword>
<dbReference type="InterPro" id="IPR027417">
    <property type="entry name" value="P-loop_NTPase"/>
</dbReference>
<comment type="catalytic activity">
    <reaction evidence="8">
        <text>3'-dephospho-CoA + ATP = ADP + CoA + H(+)</text>
        <dbReference type="Rhea" id="RHEA:18245"/>
        <dbReference type="ChEBI" id="CHEBI:15378"/>
        <dbReference type="ChEBI" id="CHEBI:30616"/>
        <dbReference type="ChEBI" id="CHEBI:57287"/>
        <dbReference type="ChEBI" id="CHEBI:57328"/>
        <dbReference type="ChEBI" id="CHEBI:456216"/>
        <dbReference type="EC" id="2.7.1.24"/>
    </reaction>
</comment>
<dbReference type="CDD" id="cd02022">
    <property type="entry name" value="DPCK"/>
    <property type="match status" value="1"/>
</dbReference>
<comment type="similarity">
    <text evidence="8">Belongs to the CoaE family.</text>
</comment>
<protein>
    <recommendedName>
        <fullName evidence="8 9">Dephospho-CoA kinase</fullName>
        <ecNumber evidence="8 9">2.7.1.24</ecNumber>
    </recommendedName>
    <alternativeName>
        <fullName evidence="8">Dephosphocoenzyme A kinase</fullName>
    </alternativeName>
</protein>
<evidence type="ECO:0000256" key="3">
    <source>
        <dbReference type="ARBA" id="ARBA00022490"/>
    </source>
</evidence>
<evidence type="ECO:0000256" key="1">
    <source>
        <dbReference type="ARBA" id="ARBA00008826"/>
    </source>
</evidence>
<dbReference type="Gene3D" id="3.40.50.300">
    <property type="entry name" value="P-loop containing nucleotide triphosphate hydrolases"/>
    <property type="match status" value="1"/>
</dbReference>
<comment type="subcellular location">
    <subcellularLocation>
        <location evidence="8">Cytoplasm</location>
    </subcellularLocation>
</comment>
<evidence type="ECO:0000256" key="8">
    <source>
        <dbReference type="HAMAP-Rule" id="MF_00376"/>
    </source>
</evidence>
<dbReference type="PROSITE" id="PS51219">
    <property type="entry name" value="DPCK"/>
    <property type="match status" value="1"/>
</dbReference>
<dbReference type="GO" id="GO:0004140">
    <property type="term" value="F:dephospho-CoA kinase activity"/>
    <property type="evidence" value="ECO:0007669"/>
    <property type="project" value="UniProtKB-UniRule"/>
</dbReference>
<dbReference type="GO" id="GO:0015937">
    <property type="term" value="P:coenzyme A biosynthetic process"/>
    <property type="evidence" value="ECO:0007669"/>
    <property type="project" value="UniProtKB-UniRule"/>
</dbReference>
<keyword evidence="6 8" id="KW-0067">ATP-binding</keyword>
<evidence type="ECO:0000256" key="6">
    <source>
        <dbReference type="ARBA" id="ARBA00022840"/>
    </source>
</evidence>
<comment type="pathway">
    <text evidence="8">Cofactor biosynthesis; coenzyme A biosynthesis; CoA from (R)-pantothenate: step 5/5.</text>
</comment>
<dbReference type="GO" id="GO:0005737">
    <property type="term" value="C:cytoplasm"/>
    <property type="evidence" value="ECO:0007669"/>
    <property type="project" value="UniProtKB-SubCell"/>
</dbReference>
<keyword evidence="5 8" id="KW-0418">Kinase</keyword>
<keyword evidence="8" id="KW-0808">Transferase</keyword>
<gene>
    <name evidence="8" type="primary">coaE</name>
    <name evidence="10" type="ORF">BRW65_18480</name>
</gene>
<dbReference type="NCBIfam" id="NF002879">
    <property type="entry name" value="PRK03333.1"/>
    <property type="match status" value="1"/>
</dbReference>
<dbReference type="UniPathway" id="UPA00241">
    <property type="reaction ID" value="UER00356"/>
</dbReference>
<organism evidence="10 11">
    <name type="scientific">Mycobacterium paraffinicum</name>
    <dbReference type="NCBI Taxonomy" id="53378"/>
    <lineage>
        <taxon>Bacteria</taxon>
        <taxon>Bacillati</taxon>
        <taxon>Actinomycetota</taxon>
        <taxon>Actinomycetes</taxon>
        <taxon>Mycobacteriales</taxon>
        <taxon>Mycobacteriaceae</taxon>
        <taxon>Mycobacterium</taxon>
    </lineage>
</organism>
<dbReference type="InterPro" id="IPR043519">
    <property type="entry name" value="NT_sf"/>
</dbReference>
<comment type="similarity">
    <text evidence="2">In the C-terminal section; belongs to the UPF0157 (GrpB) family.</text>
</comment>
<dbReference type="Pfam" id="PF01121">
    <property type="entry name" value="CoaE"/>
    <property type="match status" value="1"/>
</dbReference>
<comment type="caution">
    <text evidence="10">The sequence shown here is derived from an EMBL/GenBank/DDBJ whole genome shotgun (WGS) entry which is preliminary data.</text>
</comment>
<comment type="function">
    <text evidence="8">Catalyzes the phosphorylation of the 3'-hydroxyl group of dephosphocoenzyme A to form coenzyme A.</text>
</comment>
<comment type="similarity">
    <text evidence="1">In the N-terminal section; belongs to the CoaE family.</text>
</comment>
<keyword evidence="4 8" id="KW-0547">Nucleotide-binding</keyword>
<dbReference type="EMBL" id="MPNT01000017">
    <property type="protein sequence ID" value="OJZ71698.1"/>
    <property type="molecule type" value="Genomic_DNA"/>
</dbReference>
<evidence type="ECO:0000313" key="11">
    <source>
        <dbReference type="Proteomes" id="UP000186438"/>
    </source>
</evidence>
<keyword evidence="7 8" id="KW-0173">Coenzyme A biosynthesis</keyword>
<evidence type="ECO:0000256" key="2">
    <source>
        <dbReference type="ARBA" id="ARBA00011058"/>
    </source>
</evidence>
<reference evidence="10 11" key="1">
    <citation type="submission" date="2016-11" db="EMBL/GenBank/DDBJ databases">
        <title>Genome sequences of unsequenced Mycobacteria.</title>
        <authorList>
            <person name="Greninger A.L."/>
            <person name="Fang F."/>
            <person name="Jerome K.R."/>
        </authorList>
    </citation>
    <scope>NUCLEOTIDE SEQUENCE [LARGE SCALE GENOMIC DNA]</scope>
    <source>
        <strain evidence="10 11">M11</strain>
    </source>
</reference>
<dbReference type="Proteomes" id="UP000186438">
    <property type="component" value="Unassembled WGS sequence"/>
</dbReference>